<dbReference type="InterPro" id="IPR001128">
    <property type="entry name" value="Cyt_P450"/>
</dbReference>
<dbReference type="InterPro" id="IPR050121">
    <property type="entry name" value="Cytochrome_P450_monoxygenase"/>
</dbReference>
<evidence type="ECO:0000256" key="7">
    <source>
        <dbReference type="PIRSR" id="PIRSR602403-1"/>
    </source>
</evidence>
<evidence type="ECO:0000256" key="4">
    <source>
        <dbReference type="ARBA" id="ARBA00022723"/>
    </source>
</evidence>
<keyword evidence="6 8" id="KW-0503">Monooxygenase</keyword>
<evidence type="ECO:0000256" key="5">
    <source>
        <dbReference type="ARBA" id="ARBA00023004"/>
    </source>
</evidence>
<keyword evidence="9" id="KW-1133">Transmembrane helix</keyword>
<dbReference type="PANTHER" id="PTHR24305">
    <property type="entry name" value="CYTOCHROME P450"/>
    <property type="match status" value="1"/>
</dbReference>
<comment type="caution">
    <text evidence="10">The sequence shown here is derived from an EMBL/GenBank/DDBJ whole genome shotgun (WGS) entry which is preliminary data.</text>
</comment>
<dbReference type="Pfam" id="PF00067">
    <property type="entry name" value="p450"/>
    <property type="match status" value="1"/>
</dbReference>
<proteinExistence type="inferred from homology"/>
<dbReference type="InterPro" id="IPR017972">
    <property type="entry name" value="Cyt_P450_CS"/>
</dbReference>
<keyword evidence="9" id="KW-0812">Transmembrane</keyword>
<keyword evidence="5 7" id="KW-0408">Iron</keyword>
<feature type="binding site" description="axial binding residue" evidence="7">
    <location>
        <position position="433"/>
    </location>
    <ligand>
        <name>heme</name>
        <dbReference type="ChEBI" id="CHEBI:30413"/>
    </ligand>
    <ligandPart>
        <name>Fe</name>
        <dbReference type="ChEBI" id="CHEBI:18248"/>
    </ligandPart>
</feature>
<comment type="similarity">
    <text evidence="2 8">Belongs to the cytochrome P450 family.</text>
</comment>
<keyword evidence="11" id="KW-1185">Reference proteome</keyword>
<dbReference type="PANTHER" id="PTHR24305:SF166">
    <property type="entry name" value="CYTOCHROME P450 12A4, MITOCHONDRIAL-RELATED"/>
    <property type="match status" value="1"/>
</dbReference>
<dbReference type="AlphaFoldDB" id="A0A9P9EXJ7"/>
<gene>
    <name evidence="10" type="ORF">B0J13DRAFT_584306</name>
</gene>
<evidence type="ECO:0000256" key="9">
    <source>
        <dbReference type="SAM" id="Phobius"/>
    </source>
</evidence>
<dbReference type="InterPro" id="IPR002403">
    <property type="entry name" value="Cyt_P450_E_grp-IV"/>
</dbReference>
<dbReference type="GO" id="GO:0016705">
    <property type="term" value="F:oxidoreductase activity, acting on paired donors, with incorporation or reduction of molecular oxygen"/>
    <property type="evidence" value="ECO:0007669"/>
    <property type="project" value="InterPro"/>
</dbReference>
<keyword evidence="4 7" id="KW-0479">Metal-binding</keyword>
<evidence type="ECO:0000256" key="6">
    <source>
        <dbReference type="ARBA" id="ARBA00023033"/>
    </source>
</evidence>
<evidence type="ECO:0000256" key="2">
    <source>
        <dbReference type="ARBA" id="ARBA00010617"/>
    </source>
</evidence>
<dbReference type="OrthoDB" id="1470350at2759"/>
<dbReference type="GO" id="GO:0020037">
    <property type="term" value="F:heme binding"/>
    <property type="evidence" value="ECO:0007669"/>
    <property type="project" value="InterPro"/>
</dbReference>
<dbReference type="GO" id="GO:0005506">
    <property type="term" value="F:iron ion binding"/>
    <property type="evidence" value="ECO:0007669"/>
    <property type="project" value="InterPro"/>
</dbReference>
<evidence type="ECO:0000313" key="11">
    <source>
        <dbReference type="Proteomes" id="UP000717696"/>
    </source>
</evidence>
<keyword evidence="3 7" id="KW-0349">Heme</keyword>
<sequence>MATIFVYGFGAFGLLCLYFVQSIVYNIFFHPFRKFPGPRLARISRIWTLHANFQGLRYMKIHQAHKKYGPVVRIGPNELSFANPSAIRDIYMTSNFQKEEAFYFSKRGYEEEHLFSFRNPEAHNRRRKLLSRGYSMQSALGVEQEIATKVQMLLDTFAKEATNTKAVDIYSWVHLLSFDIVYRLLFGEDPKSLESGGEHRVLSYFRAWRPIFVYKEFWPQLEKFGIYLPGGLGNNFRKVKAWKEYSVDLIQKSRQNAVVTPFFHSVLYGEKDGYLGRPLTDSEVAEECMSGMFGGTGTTANTFLFLLWATLNQEEVVSKLKFELKSAFPTPKSVPDYQTCSRLPYLQAVINETLRVYPTIVAMIPRIAMRDSVVAGVPIPKGTVVGIQNYTVHRWESTFPNPEHFNPDRWLDDKHADERKEAFVPFSVGARRCIGMNMRVEDMRMFDSFSAGPVGRKLLLRLKESSD</sequence>
<dbReference type="InterPro" id="IPR036396">
    <property type="entry name" value="Cyt_P450_sf"/>
</dbReference>
<protein>
    <submittedName>
        <fullName evidence="10">Cytochrome P450</fullName>
    </submittedName>
</protein>
<evidence type="ECO:0000313" key="10">
    <source>
        <dbReference type="EMBL" id="KAH7146827.1"/>
    </source>
</evidence>
<dbReference type="SUPFAM" id="SSF48264">
    <property type="entry name" value="Cytochrome P450"/>
    <property type="match status" value="1"/>
</dbReference>
<dbReference type="GO" id="GO:0004497">
    <property type="term" value="F:monooxygenase activity"/>
    <property type="evidence" value="ECO:0007669"/>
    <property type="project" value="UniProtKB-KW"/>
</dbReference>
<keyword evidence="8" id="KW-0560">Oxidoreductase</keyword>
<reference evidence="10" key="1">
    <citation type="journal article" date="2021" name="Nat. Commun.">
        <title>Genetic determinants of endophytism in the Arabidopsis root mycobiome.</title>
        <authorList>
            <person name="Mesny F."/>
            <person name="Miyauchi S."/>
            <person name="Thiergart T."/>
            <person name="Pickel B."/>
            <person name="Atanasova L."/>
            <person name="Karlsson M."/>
            <person name="Huettel B."/>
            <person name="Barry K.W."/>
            <person name="Haridas S."/>
            <person name="Chen C."/>
            <person name="Bauer D."/>
            <person name="Andreopoulos W."/>
            <person name="Pangilinan J."/>
            <person name="LaButti K."/>
            <person name="Riley R."/>
            <person name="Lipzen A."/>
            <person name="Clum A."/>
            <person name="Drula E."/>
            <person name="Henrissat B."/>
            <person name="Kohler A."/>
            <person name="Grigoriev I.V."/>
            <person name="Martin F.M."/>
            <person name="Hacquard S."/>
        </authorList>
    </citation>
    <scope>NUCLEOTIDE SEQUENCE</scope>
    <source>
        <strain evidence="10">MPI-CAGE-AT-0021</strain>
    </source>
</reference>
<dbReference type="PRINTS" id="PR00385">
    <property type="entry name" value="P450"/>
</dbReference>
<dbReference type="Proteomes" id="UP000717696">
    <property type="component" value="Unassembled WGS sequence"/>
</dbReference>
<dbReference type="PROSITE" id="PS00086">
    <property type="entry name" value="CYTOCHROME_P450"/>
    <property type="match status" value="1"/>
</dbReference>
<name>A0A9P9EXJ7_9HYPO</name>
<organism evidence="10 11">
    <name type="scientific">Dactylonectria estremocensis</name>
    <dbReference type="NCBI Taxonomy" id="1079267"/>
    <lineage>
        <taxon>Eukaryota</taxon>
        <taxon>Fungi</taxon>
        <taxon>Dikarya</taxon>
        <taxon>Ascomycota</taxon>
        <taxon>Pezizomycotina</taxon>
        <taxon>Sordariomycetes</taxon>
        <taxon>Hypocreomycetidae</taxon>
        <taxon>Hypocreales</taxon>
        <taxon>Nectriaceae</taxon>
        <taxon>Dactylonectria</taxon>
    </lineage>
</organism>
<dbReference type="EMBL" id="JAGMUU010000008">
    <property type="protein sequence ID" value="KAH7146827.1"/>
    <property type="molecule type" value="Genomic_DNA"/>
</dbReference>
<evidence type="ECO:0000256" key="8">
    <source>
        <dbReference type="RuleBase" id="RU000461"/>
    </source>
</evidence>
<dbReference type="PRINTS" id="PR00465">
    <property type="entry name" value="EP450IV"/>
</dbReference>
<comment type="cofactor">
    <cofactor evidence="1 7">
        <name>heme</name>
        <dbReference type="ChEBI" id="CHEBI:30413"/>
    </cofactor>
</comment>
<keyword evidence="9" id="KW-0472">Membrane</keyword>
<evidence type="ECO:0000256" key="1">
    <source>
        <dbReference type="ARBA" id="ARBA00001971"/>
    </source>
</evidence>
<evidence type="ECO:0000256" key="3">
    <source>
        <dbReference type="ARBA" id="ARBA00022617"/>
    </source>
</evidence>
<dbReference type="Gene3D" id="1.10.630.10">
    <property type="entry name" value="Cytochrome P450"/>
    <property type="match status" value="1"/>
</dbReference>
<accession>A0A9P9EXJ7</accession>
<feature type="transmembrane region" description="Helical" evidence="9">
    <location>
        <begin position="6"/>
        <end position="29"/>
    </location>
</feature>